<protein>
    <submittedName>
        <fullName evidence="1">Uncharacterized protein</fullName>
    </submittedName>
</protein>
<dbReference type="AlphaFoldDB" id="A0A1I4MPN8"/>
<evidence type="ECO:0000313" key="2">
    <source>
        <dbReference type="Proteomes" id="UP000199006"/>
    </source>
</evidence>
<keyword evidence="2" id="KW-1185">Reference proteome</keyword>
<gene>
    <name evidence="1" type="ORF">SAMN02983006_02668</name>
</gene>
<reference evidence="1 2" key="1">
    <citation type="submission" date="2016-10" db="EMBL/GenBank/DDBJ databases">
        <authorList>
            <person name="de Groot N.N."/>
        </authorList>
    </citation>
    <scope>NUCLEOTIDE SEQUENCE [LARGE SCALE GENOMIC DNA]</scope>
    <source>
        <strain evidence="1 2">ATCC 51327</strain>
    </source>
</reference>
<name>A0A1I4MPN8_9FIRM</name>
<dbReference type="Proteomes" id="UP000199006">
    <property type="component" value="Unassembled WGS sequence"/>
</dbReference>
<dbReference type="EMBL" id="FOTI01000057">
    <property type="protein sequence ID" value="SFM05070.1"/>
    <property type="molecule type" value="Genomic_DNA"/>
</dbReference>
<dbReference type="RefSeq" id="WP_089862658.1">
    <property type="nucleotide sequence ID" value="NZ_FOTI01000057.1"/>
</dbReference>
<organism evidence="1 2">
    <name type="scientific">Halanaerobium salsuginis</name>
    <dbReference type="NCBI Taxonomy" id="29563"/>
    <lineage>
        <taxon>Bacteria</taxon>
        <taxon>Bacillati</taxon>
        <taxon>Bacillota</taxon>
        <taxon>Clostridia</taxon>
        <taxon>Halanaerobiales</taxon>
        <taxon>Halanaerobiaceae</taxon>
        <taxon>Halanaerobium</taxon>
    </lineage>
</organism>
<accession>A0A1I4MPN8</accession>
<sequence>MPKEDTTRLKLKNPSTGEFDWDKSWWENTTILDKHPGIKVVTSSTLPEEPWVGQFVFNVDTNSLLVWDGYNWIDQSSGIFDYVQAGEDIPAGRVVYLETDCKIYAANYNLTDDYKFRILGITLSEIKAGDSGLVKRSGLIKNSDWELNAGQVYYLEIDGDIIENTPTEGIILSLGVAFTYDSLSIRIWPG</sequence>
<evidence type="ECO:0000313" key="1">
    <source>
        <dbReference type="EMBL" id="SFM05070.1"/>
    </source>
</evidence>
<proteinExistence type="predicted"/>